<dbReference type="Pfam" id="PF04542">
    <property type="entry name" value="Sigma70_r2"/>
    <property type="match status" value="1"/>
</dbReference>
<feature type="domain" description="RNA polymerase sigma-70 region 2" evidence="6">
    <location>
        <begin position="46"/>
        <end position="87"/>
    </location>
</feature>
<dbReference type="SUPFAM" id="SSF88659">
    <property type="entry name" value="Sigma3 and sigma4 domains of RNA polymerase sigma factors"/>
    <property type="match status" value="1"/>
</dbReference>
<keyword evidence="5" id="KW-0804">Transcription</keyword>
<proteinExistence type="inferred from homology"/>
<dbReference type="InterPro" id="IPR039425">
    <property type="entry name" value="RNA_pol_sigma-70-like"/>
</dbReference>
<evidence type="ECO:0000256" key="4">
    <source>
        <dbReference type="ARBA" id="ARBA00023125"/>
    </source>
</evidence>
<evidence type="ECO:0000256" key="5">
    <source>
        <dbReference type="ARBA" id="ARBA00023163"/>
    </source>
</evidence>
<dbReference type="Gene3D" id="1.10.1740.10">
    <property type="match status" value="1"/>
</dbReference>
<evidence type="ECO:0000313" key="8">
    <source>
        <dbReference type="EMBL" id="MDC0746057.1"/>
    </source>
</evidence>
<evidence type="ECO:0000259" key="6">
    <source>
        <dbReference type="Pfam" id="PF04542"/>
    </source>
</evidence>
<dbReference type="SUPFAM" id="SSF88946">
    <property type="entry name" value="Sigma2 domain of RNA polymerase sigma factors"/>
    <property type="match status" value="1"/>
</dbReference>
<dbReference type="Pfam" id="PF08281">
    <property type="entry name" value="Sigma70_r4_2"/>
    <property type="match status" value="1"/>
</dbReference>
<dbReference type="InterPro" id="IPR013324">
    <property type="entry name" value="RNA_pol_sigma_r3/r4-like"/>
</dbReference>
<keyword evidence="4" id="KW-0238">DNA-binding</keyword>
<evidence type="ECO:0000256" key="2">
    <source>
        <dbReference type="ARBA" id="ARBA00023015"/>
    </source>
</evidence>
<dbReference type="InterPro" id="IPR014284">
    <property type="entry name" value="RNA_pol_sigma-70_dom"/>
</dbReference>
<gene>
    <name evidence="8" type="ORF">POL67_32320</name>
</gene>
<dbReference type="Proteomes" id="UP001221411">
    <property type="component" value="Unassembled WGS sequence"/>
</dbReference>
<protein>
    <submittedName>
        <fullName evidence="8">Sigma-70 family RNA polymerase sigma factor</fullName>
    </submittedName>
</protein>
<dbReference type="InterPro" id="IPR036388">
    <property type="entry name" value="WH-like_DNA-bd_sf"/>
</dbReference>
<dbReference type="InterPro" id="IPR007627">
    <property type="entry name" value="RNA_pol_sigma70_r2"/>
</dbReference>
<evidence type="ECO:0000313" key="9">
    <source>
        <dbReference type="Proteomes" id="UP001221411"/>
    </source>
</evidence>
<keyword evidence="2" id="KW-0805">Transcription regulation</keyword>
<dbReference type="NCBIfam" id="TIGR02937">
    <property type="entry name" value="sigma70-ECF"/>
    <property type="match status" value="1"/>
</dbReference>
<feature type="domain" description="RNA polymerase sigma factor 70 region 4 type 2" evidence="7">
    <location>
        <begin position="121"/>
        <end position="171"/>
    </location>
</feature>
<dbReference type="EMBL" id="JAQNDO010000001">
    <property type="protein sequence ID" value="MDC0746057.1"/>
    <property type="molecule type" value="Genomic_DNA"/>
</dbReference>
<dbReference type="PANTHER" id="PTHR43133:SF8">
    <property type="entry name" value="RNA POLYMERASE SIGMA FACTOR HI_1459-RELATED"/>
    <property type="match status" value="1"/>
</dbReference>
<name>A0ABT5EW79_9BACT</name>
<dbReference type="PANTHER" id="PTHR43133">
    <property type="entry name" value="RNA POLYMERASE ECF-TYPE SIGMA FACTO"/>
    <property type="match status" value="1"/>
</dbReference>
<sequence>MKRATGELPPLPDDPREALKVLAPRVLQWLRVLPVPWAPVPYRRRADVAQDILRSALESLPRYDRSKGSVATWLYEIARRVSRDALVQDQYRGGFIADDDVLQTAGEGNQEEEFALHERIRIVREVLTEMEPRLREVLEAREFATLTVREVGELVGVPERTAKEWIAQAREDFRERVEKKLGKDRSVAMLAPLLTIDTLFAHLRDRGQSVSAEELGLLHAALQEAPASGVRSSRSAWWELAGSSLGGGVVGGVIMYLLLRPDLRARPWLDARPLAERIGVVAAAVPRPMDVPDPEPAPWADTPLPASTQRTKPVLVDARAILEEAFRAALARNVPAAQDALRRYDQRFPQNPHPELKARVVEVMSSLKVQSHSAQ</sequence>
<dbReference type="Gene3D" id="1.10.10.10">
    <property type="entry name" value="Winged helix-like DNA-binding domain superfamily/Winged helix DNA-binding domain"/>
    <property type="match status" value="1"/>
</dbReference>
<dbReference type="RefSeq" id="WP_271930925.1">
    <property type="nucleotide sequence ID" value="NZ_JAQNDO010000001.1"/>
</dbReference>
<reference evidence="8 9" key="1">
    <citation type="submission" date="2022-11" db="EMBL/GenBank/DDBJ databases">
        <title>Minimal conservation of predation-associated metabolite biosynthetic gene clusters underscores biosynthetic potential of Myxococcota including descriptions for ten novel species: Archangium lansinium sp. nov., Myxococcus landrumus sp. nov., Nannocystis bai.</title>
        <authorList>
            <person name="Ahearne A."/>
            <person name="Stevens C."/>
            <person name="Dowd S."/>
        </authorList>
    </citation>
    <scope>NUCLEOTIDE SEQUENCE [LARGE SCALE GENOMIC DNA]</scope>
    <source>
        <strain evidence="8 9">RJM3</strain>
    </source>
</reference>
<comment type="similarity">
    <text evidence="1">Belongs to the sigma-70 factor family. ECF subfamily.</text>
</comment>
<evidence type="ECO:0000259" key="7">
    <source>
        <dbReference type="Pfam" id="PF08281"/>
    </source>
</evidence>
<evidence type="ECO:0000256" key="1">
    <source>
        <dbReference type="ARBA" id="ARBA00010641"/>
    </source>
</evidence>
<dbReference type="InterPro" id="IPR013325">
    <property type="entry name" value="RNA_pol_sigma_r2"/>
</dbReference>
<accession>A0ABT5EW79</accession>
<keyword evidence="9" id="KW-1185">Reference proteome</keyword>
<evidence type="ECO:0000256" key="3">
    <source>
        <dbReference type="ARBA" id="ARBA00023082"/>
    </source>
</evidence>
<comment type="caution">
    <text evidence="8">The sequence shown here is derived from an EMBL/GenBank/DDBJ whole genome shotgun (WGS) entry which is preliminary data.</text>
</comment>
<dbReference type="InterPro" id="IPR013249">
    <property type="entry name" value="RNA_pol_sigma70_r4_t2"/>
</dbReference>
<organism evidence="8 9">
    <name type="scientific">Polyangium mundeleinium</name>
    <dbReference type="NCBI Taxonomy" id="2995306"/>
    <lineage>
        <taxon>Bacteria</taxon>
        <taxon>Pseudomonadati</taxon>
        <taxon>Myxococcota</taxon>
        <taxon>Polyangia</taxon>
        <taxon>Polyangiales</taxon>
        <taxon>Polyangiaceae</taxon>
        <taxon>Polyangium</taxon>
    </lineage>
</organism>
<keyword evidence="3" id="KW-0731">Sigma factor</keyword>